<evidence type="ECO:0000313" key="2">
    <source>
        <dbReference type="Proteomes" id="UP001144978"/>
    </source>
</evidence>
<protein>
    <submittedName>
        <fullName evidence="1">Uncharacterized protein</fullName>
    </submittedName>
</protein>
<comment type="caution">
    <text evidence="1">The sequence shown here is derived from an EMBL/GenBank/DDBJ whole genome shotgun (WGS) entry which is preliminary data.</text>
</comment>
<proteinExistence type="predicted"/>
<name>A0ACC1Q2F0_9APHY</name>
<gene>
    <name evidence="1" type="ORF">NUW54_g3730</name>
</gene>
<organism evidence="1 2">
    <name type="scientific">Trametes sanguinea</name>
    <dbReference type="NCBI Taxonomy" id="158606"/>
    <lineage>
        <taxon>Eukaryota</taxon>
        <taxon>Fungi</taxon>
        <taxon>Dikarya</taxon>
        <taxon>Basidiomycota</taxon>
        <taxon>Agaricomycotina</taxon>
        <taxon>Agaricomycetes</taxon>
        <taxon>Polyporales</taxon>
        <taxon>Polyporaceae</taxon>
        <taxon>Trametes</taxon>
    </lineage>
</organism>
<dbReference type="Proteomes" id="UP001144978">
    <property type="component" value="Unassembled WGS sequence"/>
</dbReference>
<accession>A0ACC1Q2F0</accession>
<dbReference type="EMBL" id="JANSHE010000799">
    <property type="protein sequence ID" value="KAJ3006965.1"/>
    <property type="molecule type" value="Genomic_DNA"/>
</dbReference>
<keyword evidence="2" id="KW-1185">Reference proteome</keyword>
<reference evidence="1" key="1">
    <citation type="submission" date="2022-08" db="EMBL/GenBank/DDBJ databases">
        <title>Genome Sequence of Pycnoporus sanguineus.</title>
        <authorList>
            <person name="Buettner E."/>
        </authorList>
    </citation>
    <scope>NUCLEOTIDE SEQUENCE</scope>
    <source>
        <strain evidence="1">CG-C14</strain>
    </source>
</reference>
<evidence type="ECO:0000313" key="1">
    <source>
        <dbReference type="EMBL" id="KAJ3006965.1"/>
    </source>
</evidence>
<sequence>MTRSLRLQVKLTLLSVIAAAIAGLGLPITMALRYEELGCLARGHTNVAAVAFSYRGTYIATAGVTDCTVCVWRVTDQKRLHTVRTSTVVLSIEWLSQREDIFVIGTQGGAISTVHIELDTLNVKGFWAHRHPIEHLSASGSWLASGAKASVAIWQSRDEHKTWKHLQDLPQPTSSLLNEDSEILVTSLHWTTRGGHGRFLLPIGITLTILTSIFNTGDWSIVRNIPLPGVIAHSSVSPDGRTIAISNMLSGFDLYDLESQAVLRSFTHPVDMLRAVPVKFVHGGYALLGGSTAGIVHLWNVHNGHVHQKFSLGASSSVMAIDVSCHILDMLNTWRIELDAQANYDAASNRFLIAAGISDGHIAVPVTIWVARDIGRREAPIGRRLLWPSLGIAFVAIPVIVLWFPDWTPLHELFPMAREHAYNMLS</sequence>